<comment type="caution">
    <text evidence="2">The sequence shown here is derived from an EMBL/GenBank/DDBJ whole genome shotgun (WGS) entry which is preliminary data.</text>
</comment>
<dbReference type="EMBL" id="JALLPJ020001336">
    <property type="protein sequence ID" value="KAL3769126.1"/>
    <property type="molecule type" value="Genomic_DNA"/>
</dbReference>
<sequence length="526" mass="61697">MSLSSKLAELTLNIQDKRKTIDILQNIITEQSCRHSVEQTDFQRQVEESLKKKSADNDEDMRELLKTNEALLRKKKVLESRIAELAAEKQKAEADKKASIEAIKHELADTKERHYQVHLQQKEEREKAWFDKRITAIENMTLSGIQPTIDRLVRKHQEDCEEITCNKQVSKQKLEVQCEEELLSRVQEFQCSEQSARSSIMNRNDFAHALANEQNEHIARLKKLKDSLIEEEGNAKKLYEMETHTLLKQNEARLNKVLSKSTQHLEQNLQGKIEHRRHELQSDLDQIDRELVMSKKNWDDDMVVECKLRVERQKEQKKQELSLWRDTKVNELIRANVIEQTRLESETKTPDETAEHAKAVEFGPAYLFSAETTQRETKAKLIDASKSKEQLQSILSQLQQELDAMSVKLDDAEERREREQKQYHEVLKESRRQAEGTLESICRRQEKCNLEIDRIKAQIDQDTSNHNAEKVALEQKHERDLDDLQHQATHASSDLDRKLKTMKNLINEKEVHLKKAQDLLLTRYKH</sequence>
<reference evidence="2 3" key="1">
    <citation type="submission" date="2024-10" db="EMBL/GenBank/DDBJ databases">
        <title>Updated reference genomes for cyclostephanoid diatoms.</title>
        <authorList>
            <person name="Roberts W.R."/>
            <person name="Alverson A.J."/>
        </authorList>
    </citation>
    <scope>NUCLEOTIDE SEQUENCE [LARGE SCALE GENOMIC DNA]</scope>
    <source>
        <strain evidence="2 3">AJA010-31</strain>
    </source>
</reference>
<name>A0ABD3MZ03_9STRA</name>
<feature type="coiled-coil region" evidence="1">
    <location>
        <begin position="211"/>
        <end position="241"/>
    </location>
</feature>
<keyword evidence="1" id="KW-0175">Coiled coil</keyword>
<accession>A0ABD3MZ03</accession>
<dbReference type="AlphaFoldDB" id="A0ABD3MZ03"/>
<evidence type="ECO:0000313" key="3">
    <source>
        <dbReference type="Proteomes" id="UP001530400"/>
    </source>
</evidence>
<keyword evidence="3" id="KW-1185">Reference proteome</keyword>
<proteinExistence type="predicted"/>
<organism evidence="2 3">
    <name type="scientific">Cyclotella atomus</name>
    <dbReference type="NCBI Taxonomy" id="382360"/>
    <lineage>
        <taxon>Eukaryota</taxon>
        <taxon>Sar</taxon>
        <taxon>Stramenopiles</taxon>
        <taxon>Ochrophyta</taxon>
        <taxon>Bacillariophyta</taxon>
        <taxon>Coscinodiscophyceae</taxon>
        <taxon>Thalassiosirophycidae</taxon>
        <taxon>Stephanodiscales</taxon>
        <taxon>Stephanodiscaceae</taxon>
        <taxon>Cyclotella</taxon>
    </lineage>
</organism>
<dbReference type="Proteomes" id="UP001530400">
    <property type="component" value="Unassembled WGS sequence"/>
</dbReference>
<protein>
    <submittedName>
        <fullName evidence="2">Uncharacterized protein</fullName>
    </submittedName>
</protein>
<feature type="coiled-coil region" evidence="1">
    <location>
        <begin position="61"/>
        <end position="102"/>
    </location>
</feature>
<evidence type="ECO:0000313" key="2">
    <source>
        <dbReference type="EMBL" id="KAL3769126.1"/>
    </source>
</evidence>
<gene>
    <name evidence="2" type="ORF">ACHAWO_007867</name>
</gene>
<evidence type="ECO:0000256" key="1">
    <source>
        <dbReference type="SAM" id="Coils"/>
    </source>
</evidence>
<feature type="coiled-coil region" evidence="1">
    <location>
        <begin position="381"/>
        <end position="429"/>
    </location>
</feature>